<dbReference type="GO" id="GO:0005768">
    <property type="term" value="C:endosome"/>
    <property type="evidence" value="ECO:0007669"/>
    <property type="project" value="UniProtKB-ARBA"/>
</dbReference>
<keyword evidence="2" id="KW-0813">Transport</keyword>
<evidence type="ECO:0000259" key="4">
    <source>
        <dbReference type="Pfam" id="PF04841"/>
    </source>
</evidence>
<feature type="domain" description="Vps16 N-terminal" evidence="4">
    <location>
        <begin position="5"/>
        <end position="425"/>
    </location>
</feature>
<evidence type="ECO:0000259" key="3">
    <source>
        <dbReference type="Pfam" id="PF04840"/>
    </source>
</evidence>
<dbReference type="InterPro" id="IPR038132">
    <property type="entry name" value="Vps16_C_sf"/>
</dbReference>
<protein>
    <recommendedName>
        <fullName evidence="2">Probable vacuolar protein sorting-associated protein 16 homolog</fullName>
    </recommendedName>
</protein>
<reference evidence="6" key="1">
    <citation type="submission" date="2023-07" db="EMBL/GenBank/DDBJ databases">
        <title>A draft genome of Kazachstania heterogenica Y-27499.</title>
        <authorList>
            <person name="Donic C."/>
            <person name="Kralova J.S."/>
            <person name="Fidel L."/>
            <person name="Ben-Dor S."/>
            <person name="Jung S."/>
        </authorList>
    </citation>
    <scope>NUCLEOTIDE SEQUENCE [LARGE SCALE GENOMIC DNA]</scope>
    <source>
        <strain evidence="6">Y27499</strain>
    </source>
</reference>
<dbReference type="EMBL" id="JAWIZZ010000046">
    <property type="protein sequence ID" value="KAK5779721.1"/>
    <property type="molecule type" value="Genomic_DNA"/>
</dbReference>
<feature type="domain" description="Vps16 C-terminal" evidence="3">
    <location>
        <begin position="529"/>
        <end position="802"/>
    </location>
</feature>
<comment type="similarity">
    <text evidence="1 2">Belongs to the VPS16 family.</text>
</comment>
<dbReference type="Pfam" id="PF04840">
    <property type="entry name" value="Vps16_C"/>
    <property type="match status" value="1"/>
</dbReference>
<dbReference type="PIRSF" id="PIRSF007949">
    <property type="entry name" value="VPS16"/>
    <property type="match status" value="1"/>
</dbReference>
<dbReference type="InterPro" id="IPR006925">
    <property type="entry name" value="Vps16_C"/>
</dbReference>
<dbReference type="PANTHER" id="PTHR12811:SF0">
    <property type="entry name" value="VACUOLAR PROTEIN SORTING-ASSOCIATED PROTEIN 16 HOMOLOG"/>
    <property type="match status" value="1"/>
</dbReference>
<dbReference type="GO" id="GO:0003779">
    <property type="term" value="F:actin binding"/>
    <property type="evidence" value="ECO:0007669"/>
    <property type="project" value="TreeGrafter"/>
</dbReference>
<comment type="caution">
    <text evidence="5">The sequence shown here is derived from an EMBL/GenBank/DDBJ whole genome shotgun (WGS) entry which is preliminary data.</text>
</comment>
<dbReference type="GO" id="GO:0016197">
    <property type="term" value="P:endosomal transport"/>
    <property type="evidence" value="ECO:0007669"/>
    <property type="project" value="TreeGrafter"/>
</dbReference>
<keyword evidence="6" id="KW-1185">Reference proteome</keyword>
<organism evidence="5 6">
    <name type="scientific">Arxiozyma heterogenica</name>
    <dbReference type="NCBI Taxonomy" id="278026"/>
    <lineage>
        <taxon>Eukaryota</taxon>
        <taxon>Fungi</taxon>
        <taxon>Dikarya</taxon>
        <taxon>Ascomycota</taxon>
        <taxon>Saccharomycotina</taxon>
        <taxon>Saccharomycetes</taxon>
        <taxon>Saccharomycetales</taxon>
        <taxon>Saccharomycetaceae</taxon>
        <taxon>Arxiozyma</taxon>
    </lineage>
</organism>
<dbReference type="InterPro" id="IPR006926">
    <property type="entry name" value="Vps16_N"/>
</dbReference>
<comment type="function">
    <text evidence="2">Essential for vacuolar protein sorting. Required for vacuole biogenesis, stability and to maintain vacuole morphology.</text>
</comment>
<dbReference type="GO" id="GO:0030897">
    <property type="term" value="C:HOPS complex"/>
    <property type="evidence" value="ECO:0007669"/>
    <property type="project" value="TreeGrafter"/>
</dbReference>
<proteinExistence type="inferred from homology"/>
<dbReference type="Proteomes" id="UP001306508">
    <property type="component" value="Unassembled WGS sequence"/>
</dbReference>
<evidence type="ECO:0000313" key="5">
    <source>
        <dbReference type="EMBL" id="KAK5779721.1"/>
    </source>
</evidence>
<keyword evidence="2" id="KW-0653">Protein transport</keyword>
<evidence type="ECO:0000256" key="2">
    <source>
        <dbReference type="PIRNR" id="PIRNR007949"/>
    </source>
</evidence>
<dbReference type="AlphaFoldDB" id="A0AAN7W2H0"/>
<dbReference type="PANTHER" id="PTHR12811">
    <property type="entry name" value="VACUOLAR PROTEIN SORTING VPS16"/>
    <property type="match status" value="1"/>
</dbReference>
<accession>A0AAN7W2H0</accession>
<dbReference type="GO" id="GO:0042144">
    <property type="term" value="P:vacuole fusion, non-autophagic"/>
    <property type="evidence" value="ECO:0007669"/>
    <property type="project" value="TreeGrafter"/>
</dbReference>
<evidence type="ECO:0000313" key="6">
    <source>
        <dbReference type="Proteomes" id="UP001306508"/>
    </source>
</evidence>
<evidence type="ECO:0000256" key="1">
    <source>
        <dbReference type="ARBA" id="ARBA00009250"/>
    </source>
</evidence>
<dbReference type="GO" id="GO:0006886">
    <property type="term" value="P:intracellular protein transport"/>
    <property type="evidence" value="ECO:0007669"/>
    <property type="project" value="InterPro"/>
</dbReference>
<gene>
    <name evidence="5" type="ORF">RI543_002842</name>
</gene>
<name>A0AAN7W2H0_9SACH</name>
<dbReference type="Gene3D" id="1.10.150.780">
    <property type="entry name" value="Vps16, C-terminal region"/>
    <property type="match status" value="1"/>
</dbReference>
<dbReference type="Pfam" id="PF04841">
    <property type="entry name" value="Vps16_N"/>
    <property type="match status" value="1"/>
</dbReference>
<sequence>MNSNPSFNWEKLQNIYYRNRELTTLDWPDIIKHKFTGDDSSKRLIFCTSLCFIAIFIDENIEIYDHKGTLIKTIPIRLIGKSQLVDIQFKERLGLNLVIVMEDSIRLIQNWDKLDIQVINLPIDVADTIWDYKNDVVILKSNQDIWKINWDEKTFELLYKNKSKTHISSTNTSTVNKKNNITIPSSNDPLILSYKLLTRSHWDTFQNNKIILLDINHIFEFDCTERKMVQHKKLHKWHLLSVSSDGKICLFNYKYNKFRIYENFLEDHLTEVTLDDRQSSPKYMKWLPNNLVGLIFDDEVKIYSKDGSYITFWYPDYIISVDSEIDGLKVITTTNINLITQVMPSTVGIFKIGSTEPGAMLLDSWKLVSENPAKAIERLNHFNLRQAVDDCIDATRDEFDPNIQKILLNAVVFGKNSLPYKSYDSTKFVKTCKLMKLLNTFKFVNIFLSEKEYEFYGLQQIIKILFLMNRYAVIIEIIKMTGESKLYPILFFNWCATKIKLSSDLEDDELLNIIQRQLEELPKGVQAPMSKVAQVALSEGRYTLCRNLSLLESNPVGKIMTLYSLDDDSIAIKEALNTDNPELIISLLLILRDKLSPAQLAKLLILDASDNQLYCYYNRHNLNFLMDFYTQTDKYLDLSYCIIEQGEKQGDINAILPQVKELFNKFTHKNSLETYDGFSLSRKIQLNKFQELLTNILGSDFTQFTLDETLYKLIEIKQDKYVKELLKTFRITERKYYHIKCKALVETERFDELLQFATDKKSPIGYEIFYRRLMDKGHKEEALKYIDMIPNLSTEKRQRLIQNCK</sequence>
<dbReference type="InterPro" id="IPR016534">
    <property type="entry name" value="VPS16"/>
</dbReference>